<dbReference type="InterPro" id="IPR027961">
    <property type="entry name" value="DUF4442"/>
</dbReference>
<dbReference type="Pfam" id="PF14539">
    <property type="entry name" value="DUF4442"/>
    <property type="match status" value="1"/>
</dbReference>
<organism evidence="1 2">
    <name type="scientific">Pseudomonas fluorescens LMG 5329</name>
    <dbReference type="NCBI Taxonomy" id="1324332"/>
    <lineage>
        <taxon>Bacteria</taxon>
        <taxon>Pseudomonadati</taxon>
        <taxon>Pseudomonadota</taxon>
        <taxon>Gammaproteobacteria</taxon>
        <taxon>Pseudomonadales</taxon>
        <taxon>Pseudomonadaceae</taxon>
        <taxon>Pseudomonas</taxon>
    </lineage>
</organism>
<gene>
    <name evidence="1" type="ORF">K814_0103705</name>
</gene>
<proteinExistence type="predicted"/>
<evidence type="ECO:0000313" key="2">
    <source>
        <dbReference type="Proteomes" id="UP000030060"/>
    </source>
</evidence>
<dbReference type="SUPFAM" id="SSF54637">
    <property type="entry name" value="Thioesterase/thiol ester dehydrase-isomerase"/>
    <property type="match status" value="1"/>
</dbReference>
<dbReference type="Gene3D" id="3.10.129.10">
    <property type="entry name" value="Hotdog Thioesterase"/>
    <property type="match status" value="1"/>
</dbReference>
<comment type="caution">
    <text evidence="1">The sequence shown here is derived from an EMBL/GenBank/DDBJ whole genome shotgun (WGS) entry which is preliminary data.</text>
</comment>
<reference evidence="1 2" key="1">
    <citation type="journal article" date="2013" name="Genome Announc.">
        <title>Draft Genome Sequence of Pseudomonas fluorescens LMG 5329, a White Line-Inducing Principle-Producing Bioindicator for the Mushroom Pathogen Pseudomonas tolaasii.</title>
        <authorList>
            <person name="Ghequire M.G."/>
            <person name="Rokni-Zadeh H."/>
            <person name="Zarrineh P."/>
            <person name="De Mot R."/>
        </authorList>
    </citation>
    <scope>NUCLEOTIDE SEQUENCE [LARGE SCALE GENOMIC DNA]</scope>
    <source>
        <strain evidence="1 2">LMG 5329</strain>
    </source>
</reference>
<protein>
    <recommendedName>
        <fullName evidence="3">Tetrameric acyl-CoA thioesterase</fullName>
    </recommendedName>
</protein>
<sequence length="161" mass="18540">MRNWLIQRVGKARLLRWFLSLYPPYLGAGVRVQELSADFRHVKVRMGLGWYNRNYVGTQFGGSLYSMVDPFYMLLLMENLGRDYIVWDKAASIDFISPGKGPVYAEFSIDDALLDEIRRQTEGGEKYLPHLKVEIHDGSGTLVARVDKTLYVRRKPPARQA</sequence>
<evidence type="ECO:0000313" key="1">
    <source>
        <dbReference type="EMBL" id="KGE69264.1"/>
    </source>
</evidence>
<dbReference type="EMBL" id="ASGY01000026">
    <property type="protein sequence ID" value="KGE69264.1"/>
    <property type="molecule type" value="Genomic_DNA"/>
</dbReference>
<name>A0A0A1Z7S6_PSEFL</name>
<dbReference type="RefSeq" id="WP_038843161.1">
    <property type="nucleotide sequence ID" value="NZ_ASGY01000026.1"/>
</dbReference>
<evidence type="ECO:0008006" key="3">
    <source>
        <dbReference type="Google" id="ProtNLM"/>
    </source>
</evidence>
<dbReference type="Proteomes" id="UP000030060">
    <property type="component" value="Unassembled WGS sequence"/>
</dbReference>
<dbReference type="InterPro" id="IPR029069">
    <property type="entry name" value="HotDog_dom_sf"/>
</dbReference>
<accession>A0A0A1Z7S6</accession>
<dbReference type="AlphaFoldDB" id="A0A0A1Z7S6"/>
<dbReference type="OrthoDB" id="9814774at2"/>